<keyword evidence="4" id="KW-1185">Reference proteome</keyword>
<feature type="transmembrane region" description="Helical" evidence="1">
    <location>
        <begin position="6"/>
        <end position="25"/>
    </location>
</feature>
<evidence type="ECO:0000313" key="3">
    <source>
        <dbReference type="EMBL" id="ACV08979.1"/>
    </source>
</evidence>
<accession>C7R4C2</accession>
<keyword evidence="1" id="KW-1133">Transmembrane helix</keyword>
<dbReference type="OrthoDB" id="3826692at2"/>
<dbReference type="Proteomes" id="UP000000628">
    <property type="component" value="Chromosome"/>
</dbReference>
<dbReference type="STRING" id="471856.Jden_1323"/>
<gene>
    <name evidence="3" type="ordered locus">Jden_1323</name>
</gene>
<dbReference type="RefSeq" id="WP_015771607.1">
    <property type="nucleotide sequence ID" value="NC_013174.1"/>
</dbReference>
<name>C7R4C2_JONDD</name>
<keyword evidence="1" id="KW-0812">Transmembrane</keyword>
<evidence type="ECO:0000313" key="4">
    <source>
        <dbReference type="Proteomes" id="UP000000628"/>
    </source>
</evidence>
<dbReference type="KEGG" id="jde:Jden_1323"/>
<evidence type="ECO:0000259" key="2">
    <source>
        <dbReference type="Pfam" id="PF25362"/>
    </source>
</evidence>
<keyword evidence="1" id="KW-0472">Membrane</keyword>
<dbReference type="Pfam" id="PF25362">
    <property type="entry name" value="bPH_11"/>
    <property type="match status" value="1"/>
</dbReference>
<feature type="domain" description="PH" evidence="2">
    <location>
        <begin position="37"/>
        <end position="163"/>
    </location>
</feature>
<organism evidence="3 4">
    <name type="scientific">Jonesia denitrificans (strain ATCC 14870 / DSM 20603 / BCRC 15368 / CIP 55.134 / JCM 11481 / NBRC 15587 / NCTC 10816 / Prevot 55134)</name>
    <name type="common">Listeria denitrificans</name>
    <dbReference type="NCBI Taxonomy" id="471856"/>
    <lineage>
        <taxon>Bacteria</taxon>
        <taxon>Bacillati</taxon>
        <taxon>Actinomycetota</taxon>
        <taxon>Actinomycetes</taxon>
        <taxon>Micrococcales</taxon>
        <taxon>Jonesiaceae</taxon>
        <taxon>Jonesia</taxon>
    </lineage>
</organism>
<evidence type="ECO:0000256" key="1">
    <source>
        <dbReference type="SAM" id="Phobius"/>
    </source>
</evidence>
<dbReference type="AlphaFoldDB" id="C7R4C2"/>
<protein>
    <recommendedName>
        <fullName evidence="2">PH domain-containing protein</fullName>
    </recommendedName>
</protein>
<dbReference type="InterPro" id="IPR057446">
    <property type="entry name" value="PH_bac"/>
</dbReference>
<sequence>MNQTQAALVMVLGAIAVLALMWWGWKNRQQRTAPLVAELPTTPSDLGNTIYGPIPGIYVSTTTHGDWLNRINAHTLGDRSTVTVTVHQTGVYLDRPSATGIFIPHHTITGAALTPGIAGKFTGKDGITVISWTIPTPQGDAVELDTGIRTTHKKDKTPLIDAITTLQGQAKESQ</sequence>
<dbReference type="HOGENOM" id="CLU_114150_0_0_11"/>
<proteinExistence type="predicted"/>
<dbReference type="EMBL" id="CP001706">
    <property type="protein sequence ID" value="ACV08979.1"/>
    <property type="molecule type" value="Genomic_DNA"/>
</dbReference>
<reference evidence="3 4" key="1">
    <citation type="journal article" date="2009" name="Stand. Genomic Sci.">
        <title>Complete genome sequence of Jonesia denitrificans type strain (Prevot 55134).</title>
        <authorList>
            <person name="Pukall R."/>
            <person name="Gehrich-Schroter G."/>
            <person name="Lapidus A."/>
            <person name="Nolan M."/>
            <person name="Glavina Del Rio T."/>
            <person name="Lucas S."/>
            <person name="Chen F."/>
            <person name="Tice H."/>
            <person name="Pitluck S."/>
            <person name="Cheng J.F."/>
            <person name="Copeland A."/>
            <person name="Saunders E."/>
            <person name="Brettin T."/>
            <person name="Detter J.C."/>
            <person name="Bruce D."/>
            <person name="Goodwin L."/>
            <person name="Pati A."/>
            <person name="Ivanova N."/>
            <person name="Mavromatis K."/>
            <person name="Ovchinnikova G."/>
            <person name="Chen A."/>
            <person name="Palaniappan K."/>
            <person name="Land M."/>
            <person name="Hauser L."/>
            <person name="Chang Y.J."/>
            <person name="Jeffries C.D."/>
            <person name="Chain P."/>
            <person name="Goker M."/>
            <person name="Bristow J."/>
            <person name="Eisen J.A."/>
            <person name="Markowitz V."/>
            <person name="Hugenholtz P."/>
            <person name="Kyrpides N.C."/>
            <person name="Klenk H.P."/>
            <person name="Han C."/>
        </authorList>
    </citation>
    <scope>NUCLEOTIDE SEQUENCE [LARGE SCALE GENOMIC DNA]</scope>
    <source>
        <strain evidence="4">ATCC 14870 / DSM 20603 / BCRC 15368 / CIP 55.134 / JCM 11481 / NBRC 15587 / NCTC 10816 / Prevot 55134</strain>
    </source>
</reference>
<dbReference type="eggNOG" id="COG0505">
    <property type="taxonomic scope" value="Bacteria"/>
</dbReference>